<dbReference type="GO" id="GO:0005886">
    <property type="term" value="C:plasma membrane"/>
    <property type="evidence" value="ECO:0007669"/>
    <property type="project" value="TreeGrafter"/>
</dbReference>
<dbReference type="Proteomes" id="UP000653454">
    <property type="component" value="Unassembled WGS sequence"/>
</dbReference>
<dbReference type="Pfam" id="PF13927">
    <property type="entry name" value="Ig_3"/>
    <property type="match status" value="5"/>
</dbReference>
<dbReference type="SMART" id="SM00209">
    <property type="entry name" value="TSP1"/>
    <property type="match status" value="2"/>
</dbReference>
<dbReference type="SMART" id="SM00409">
    <property type="entry name" value="IG"/>
    <property type="match status" value="11"/>
</dbReference>
<dbReference type="PANTHER" id="PTHR45080">
    <property type="entry name" value="CONTACTIN 5"/>
    <property type="match status" value="1"/>
</dbReference>
<reference evidence="9" key="1">
    <citation type="submission" date="2020-11" db="EMBL/GenBank/DDBJ databases">
        <authorList>
            <person name="Whiteford S."/>
        </authorList>
    </citation>
    <scope>NUCLEOTIDE SEQUENCE</scope>
</reference>
<dbReference type="SUPFAM" id="SSF82895">
    <property type="entry name" value="TSP-1 type 1 repeat"/>
    <property type="match status" value="2"/>
</dbReference>
<dbReference type="GO" id="GO:0005576">
    <property type="term" value="C:extracellular region"/>
    <property type="evidence" value="ECO:0007669"/>
    <property type="project" value="UniProtKB-SubCell"/>
</dbReference>
<dbReference type="InterPro" id="IPR013783">
    <property type="entry name" value="Ig-like_fold"/>
</dbReference>
<evidence type="ECO:0000256" key="2">
    <source>
        <dbReference type="ARBA" id="ARBA00022525"/>
    </source>
</evidence>
<comment type="similarity">
    <text evidence="6">Belongs to the hemolin family.</text>
</comment>
<feature type="domain" description="Ig-like" evidence="8">
    <location>
        <begin position="877"/>
        <end position="959"/>
    </location>
</feature>
<keyword evidence="5" id="KW-0393">Immunoglobulin domain</keyword>
<dbReference type="Gene3D" id="2.60.40.10">
    <property type="entry name" value="Immunoglobulins"/>
    <property type="match status" value="11"/>
</dbReference>
<dbReference type="FunFam" id="2.60.40.10:FF:000032">
    <property type="entry name" value="palladin isoform X1"/>
    <property type="match status" value="2"/>
</dbReference>
<dbReference type="Pfam" id="PF13895">
    <property type="entry name" value="Ig_2"/>
    <property type="match status" value="2"/>
</dbReference>
<dbReference type="SMART" id="SM00408">
    <property type="entry name" value="IGc2"/>
    <property type="match status" value="11"/>
</dbReference>
<dbReference type="PANTHER" id="PTHR45080:SF34">
    <property type="entry name" value="MYOSIN LIGHT CHAIN KINASE, SMOOTH MUSCLE-LIKE"/>
    <property type="match status" value="1"/>
</dbReference>
<dbReference type="InterPro" id="IPR013098">
    <property type="entry name" value="Ig_I-set"/>
</dbReference>
<gene>
    <name evidence="9" type="ORF">PLXY2_LOCUS9649</name>
</gene>
<evidence type="ECO:0000313" key="9">
    <source>
        <dbReference type="EMBL" id="CAG9129778.1"/>
    </source>
</evidence>
<feature type="domain" description="Ig-like" evidence="8">
    <location>
        <begin position="517"/>
        <end position="597"/>
    </location>
</feature>
<feature type="domain" description="Ig-like" evidence="8">
    <location>
        <begin position="962"/>
        <end position="1005"/>
    </location>
</feature>
<comment type="subcellular location">
    <subcellularLocation>
        <location evidence="1">Secreted</location>
    </subcellularLocation>
</comment>
<accession>A0A8S4FQI8</accession>
<keyword evidence="4" id="KW-0325">Glycoprotein</keyword>
<dbReference type="EMBL" id="CAJHNJ030000039">
    <property type="protein sequence ID" value="CAG9129778.1"/>
    <property type="molecule type" value="Genomic_DNA"/>
</dbReference>
<dbReference type="GO" id="GO:0050808">
    <property type="term" value="P:synapse organization"/>
    <property type="evidence" value="ECO:0007669"/>
    <property type="project" value="TreeGrafter"/>
</dbReference>
<dbReference type="InterPro" id="IPR036383">
    <property type="entry name" value="TSP1_rpt_sf"/>
</dbReference>
<dbReference type="GO" id="GO:0043025">
    <property type="term" value="C:neuronal cell body"/>
    <property type="evidence" value="ECO:0007669"/>
    <property type="project" value="TreeGrafter"/>
</dbReference>
<keyword evidence="3" id="KW-1015">Disulfide bond</keyword>
<feature type="domain" description="Ig-like" evidence="8">
    <location>
        <begin position="602"/>
        <end position="681"/>
    </location>
</feature>
<dbReference type="InterPro" id="IPR000884">
    <property type="entry name" value="TSP1_rpt"/>
</dbReference>
<keyword evidence="2" id="KW-0964">Secreted</keyword>
<dbReference type="InterPro" id="IPR050958">
    <property type="entry name" value="Cell_Adh-Cytoskel_Orgn"/>
</dbReference>
<proteinExistence type="inferred from homology"/>
<evidence type="ECO:0000259" key="8">
    <source>
        <dbReference type="PROSITE" id="PS50835"/>
    </source>
</evidence>
<dbReference type="CDD" id="cd00096">
    <property type="entry name" value="Ig"/>
    <property type="match status" value="1"/>
</dbReference>
<dbReference type="AlphaFoldDB" id="A0A8S4FQI8"/>
<evidence type="ECO:0000256" key="1">
    <source>
        <dbReference type="ARBA" id="ARBA00004613"/>
    </source>
</evidence>
<feature type="domain" description="Ig-like" evidence="8">
    <location>
        <begin position="686"/>
        <end position="774"/>
    </location>
</feature>
<keyword evidence="10" id="KW-1185">Reference proteome</keyword>
<dbReference type="GO" id="GO:0030424">
    <property type="term" value="C:axon"/>
    <property type="evidence" value="ECO:0007669"/>
    <property type="project" value="TreeGrafter"/>
</dbReference>
<evidence type="ECO:0000256" key="3">
    <source>
        <dbReference type="ARBA" id="ARBA00023157"/>
    </source>
</evidence>
<dbReference type="InterPro" id="IPR007110">
    <property type="entry name" value="Ig-like_dom"/>
</dbReference>
<dbReference type="GO" id="GO:0008046">
    <property type="term" value="F:axon guidance receptor activity"/>
    <property type="evidence" value="ECO:0007669"/>
    <property type="project" value="TreeGrafter"/>
</dbReference>
<dbReference type="InterPro" id="IPR003598">
    <property type="entry name" value="Ig_sub2"/>
</dbReference>
<feature type="domain" description="Ig-like" evidence="8">
    <location>
        <begin position="126"/>
        <end position="214"/>
    </location>
</feature>
<evidence type="ECO:0000256" key="5">
    <source>
        <dbReference type="ARBA" id="ARBA00023319"/>
    </source>
</evidence>
<organism evidence="9 10">
    <name type="scientific">Plutella xylostella</name>
    <name type="common">Diamondback moth</name>
    <name type="synonym">Plutella maculipennis</name>
    <dbReference type="NCBI Taxonomy" id="51655"/>
    <lineage>
        <taxon>Eukaryota</taxon>
        <taxon>Metazoa</taxon>
        <taxon>Ecdysozoa</taxon>
        <taxon>Arthropoda</taxon>
        <taxon>Hexapoda</taxon>
        <taxon>Insecta</taxon>
        <taxon>Pterygota</taxon>
        <taxon>Neoptera</taxon>
        <taxon>Endopterygota</taxon>
        <taxon>Lepidoptera</taxon>
        <taxon>Glossata</taxon>
        <taxon>Ditrysia</taxon>
        <taxon>Yponomeutoidea</taxon>
        <taxon>Plutellidae</taxon>
        <taxon>Plutella</taxon>
    </lineage>
</organism>
<dbReference type="SUPFAM" id="SSF48726">
    <property type="entry name" value="Immunoglobulin"/>
    <property type="match status" value="11"/>
</dbReference>
<evidence type="ECO:0000256" key="6">
    <source>
        <dbReference type="ARBA" id="ARBA00061228"/>
    </source>
</evidence>
<dbReference type="Pfam" id="PF07679">
    <property type="entry name" value="I-set"/>
    <property type="match status" value="4"/>
</dbReference>
<dbReference type="PROSITE" id="PS50092">
    <property type="entry name" value="TSP1"/>
    <property type="match status" value="2"/>
</dbReference>
<dbReference type="Gene3D" id="2.20.100.10">
    <property type="entry name" value="Thrombospondin type-1 (TSP1) repeat"/>
    <property type="match status" value="2"/>
</dbReference>
<evidence type="ECO:0000256" key="7">
    <source>
        <dbReference type="ARBA" id="ARBA00068688"/>
    </source>
</evidence>
<feature type="domain" description="Ig-like" evidence="8">
    <location>
        <begin position="22"/>
        <end position="123"/>
    </location>
</feature>
<protein>
    <recommendedName>
        <fullName evidence="7">Hemolin</fullName>
    </recommendedName>
</protein>
<evidence type="ECO:0000256" key="4">
    <source>
        <dbReference type="ARBA" id="ARBA00023180"/>
    </source>
</evidence>
<feature type="domain" description="Ig-like" evidence="8">
    <location>
        <begin position="433"/>
        <end position="512"/>
    </location>
</feature>
<comment type="caution">
    <text evidence="9">The sequence shown here is derived from an EMBL/GenBank/DDBJ whole genome shotgun (WGS) entry which is preliminary data.</text>
</comment>
<dbReference type="PROSITE" id="PS50835">
    <property type="entry name" value="IG_LIKE"/>
    <property type="match status" value="11"/>
</dbReference>
<dbReference type="InterPro" id="IPR003599">
    <property type="entry name" value="Ig_sub"/>
</dbReference>
<feature type="domain" description="Ig-like" evidence="8">
    <location>
        <begin position="221"/>
        <end position="301"/>
    </location>
</feature>
<name>A0A8S4FQI8_PLUXY</name>
<feature type="domain" description="Ig-like" evidence="8">
    <location>
        <begin position="779"/>
        <end position="869"/>
    </location>
</feature>
<evidence type="ECO:0000313" key="10">
    <source>
        <dbReference type="Proteomes" id="UP000653454"/>
    </source>
</evidence>
<dbReference type="GO" id="GO:0007156">
    <property type="term" value="P:homophilic cell adhesion via plasma membrane adhesion molecules"/>
    <property type="evidence" value="ECO:0007669"/>
    <property type="project" value="TreeGrafter"/>
</dbReference>
<sequence>MKNIYEMMVANGTLSLPDTEAPLLSKEPVERVTMKGKSALVTCRPSYIFQDFKRKPKPKITWLYKQDTSQDFSNLAQDKAYLLSEDGLQLMIKNVDNRHAGYYRCAAENYVGNDVYDSRLVVRYAPQFQLERDSKYDQPMEVRAGDKIQLSCKASGEPRPIVTWTKEHQSVPYSSNVYLTEDNDLVIDKARAHNSGSYTCTAASVLGAANKDFTLIVYEPPTILPPSEPTVDVLEGELVELPCIVAGIPAPRVEWRQNGGLISERRKYVDDDFVLRFVANLTDFGDYTCVATNPHGNATITYNVYVWVPPYTEPPLQSSEEVLKGDNITLSCDAVGSRTTVHSTGELHGPYIATTMDLAVTISCRTSGHPRPFVAWTRDGRYLDIDDQYDINFDGSLTIKSPTEELSGNYTCVAKNKVGSTNKTVEVQIYPLPTMMQSDSSQSTMTVLEGSSPTLQCPVCRSERCTVKWYKDAQLISLGNLSFSNISRHNASTYACTVSNSVGSAHSTVSINVEWPPRFVALVSETVLVVRGEDSVLDCTVDAKPVGEIKWLFNSKPLPGEDKEYLKLRNVKLQHTGLYKCVVSNTHGVIARRFTVDVLVPPFISHFEVLDVTLKEGMNATLDCNAKGYPKPKVTWTYNNSHWHITNSSLQTSNASVSASGSFRCDASNMAAATHLVYKVTVVTPPRVEVRSDGVVTNVVEVELTKPTRITCHATGNPTPLIQWMQHGNIIATSVHDAVLLELDVSGVAGSRLHEYYCVASNEAGTDVGVVKVNTLEPPKISTSLYQETDLSNSTTLEVLSGSPFYLTCYGSGYPEPHMLWYKDGNPLTDKKVILTDFGDMLVSNKATFEQSGTYQCVAMNQVGEAKFEYLVDVLEPPPTPVADIPLIRISKGQPLKLSCPAAGHPVANVTWFKRGRVLNEYGGTFIINKTKTTDTGHYACILTNKVGSTEVAFNVRVEVAPSIAAASSEMAGNESSVTVKLGRSAVLRCLVDGEPKPQVVWYKNRVPLSTGTDNVQNGHRQQNLPGKWTPFSSWSLCNATCGVGYQHRARSCVTSEQGLSPDSRRTTDYTGIDNVSGDFVVVEETTCKGKREEERKCRMPECEDSWSARWSPWSAWSACSAACGAGTQTRARRCRGTNCVGDNVQVPYRTTYIEVEKKAEESALTKN</sequence>
<dbReference type="Pfam" id="PF00090">
    <property type="entry name" value="TSP_1"/>
    <property type="match status" value="2"/>
</dbReference>
<feature type="domain" description="Ig-like" evidence="8">
    <location>
        <begin position="309"/>
        <end position="428"/>
    </location>
</feature>
<dbReference type="InterPro" id="IPR036179">
    <property type="entry name" value="Ig-like_dom_sf"/>
</dbReference>